<dbReference type="GO" id="GO:0016853">
    <property type="term" value="F:isomerase activity"/>
    <property type="evidence" value="ECO:0007669"/>
    <property type="project" value="UniProtKB-KW"/>
</dbReference>
<reference evidence="2" key="1">
    <citation type="submission" date="2014-11" db="EMBL/GenBank/DDBJ databases">
        <authorList>
            <person name="Geib S."/>
        </authorList>
    </citation>
    <scope>NUCLEOTIDE SEQUENCE</scope>
</reference>
<organism evidence="2">
    <name type="scientific">Zeugodacus cucurbitae</name>
    <name type="common">Melon fruit fly</name>
    <name type="synonym">Bactrocera cucurbitae</name>
    <dbReference type="NCBI Taxonomy" id="28588"/>
    <lineage>
        <taxon>Eukaryota</taxon>
        <taxon>Metazoa</taxon>
        <taxon>Ecdysozoa</taxon>
        <taxon>Arthropoda</taxon>
        <taxon>Hexapoda</taxon>
        <taxon>Insecta</taxon>
        <taxon>Pterygota</taxon>
        <taxon>Neoptera</taxon>
        <taxon>Endopterygota</taxon>
        <taxon>Diptera</taxon>
        <taxon>Brachycera</taxon>
        <taxon>Muscomorpha</taxon>
        <taxon>Tephritoidea</taxon>
        <taxon>Tephritidae</taxon>
        <taxon>Zeugodacus</taxon>
        <taxon>Zeugodacus</taxon>
    </lineage>
</organism>
<dbReference type="EMBL" id="GBXI01011967">
    <property type="protein sequence ID" value="JAD02325.1"/>
    <property type="molecule type" value="Transcribed_RNA"/>
</dbReference>
<protein>
    <submittedName>
        <fullName evidence="2">Isopentenyl-diphosphate delta-isomerase</fullName>
    </submittedName>
</protein>
<sequence>MHYDMVNREKGSMSRIEGEPSSGSSLYHHSNSVTMTADASPDEIKFAKLMAYLSISFVICWMPQMVSDESLVIERIINTLRSTDCHTNGHTTESCAEGASLLHFGRCADGVALHLGPVHLCAQPDEALLHSGLLQALSLRTATLAE</sequence>
<accession>A0A0A1WV07</accession>
<evidence type="ECO:0000256" key="1">
    <source>
        <dbReference type="SAM" id="MobiDB-lite"/>
    </source>
</evidence>
<feature type="compositionally biased region" description="Basic and acidic residues" evidence="1">
    <location>
        <begin position="1"/>
        <end position="18"/>
    </location>
</feature>
<feature type="region of interest" description="Disordered" evidence="1">
    <location>
        <begin position="1"/>
        <end position="29"/>
    </location>
</feature>
<gene>
    <name evidence="2" type="primary">fni</name>
    <name evidence="2" type="ORF">g.38940</name>
</gene>
<evidence type="ECO:0000313" key="2">
    <source>
        <dbReference type="EMBL" id="JAD02325.1"/>
    </source>
</evidence>
<dbReference type="AlphaFoldDB" id="A0A0A1WV07"/>
<proteinExistence type="predicted"/>
<name>A0A0A1WV07_ZEUCU</name>
<reference evidence="2" key="2">
    <citation type="journal article" date="2015" name="Gigascience">
        <title>Reconstructing a comprehensive transcriptome assembly of a white-pupal translocated strain of the pest fruit fly Bactrocera cucurbitae.</title>
        <authorList>
            <person name="Sim S.B."/>
            <person name="Calla B."/>
            <person name="Hall B."/>
            <person name="DeRego T."/>
            <person name="Geib S.M."/>
        </authorList>
    </citation>
    <scope>NUCLEOTIDE SEQUENCE</scope>
</reference>
<keyword evidence="2" id="KW-0413">Isomerase</keyword>